<dbReference type="InterPro" id="IPR029044">
    <property type="entry name" value="Nucleotide-diphossugar_trans"/>
</dbReference>
<dbReference type="GO" id="GO:0016757">
    <property type="term" value="F:glycosyltransferase activity"/>
    <property type="evidence" value="ECO:0007669"/>
    <property type="project" value="UniProtKB-KW"/>
</dbReference>
<dbReference type="GO" id="GO:0046872">
    <property type="term" value="F:metal ion binding"/>
    <property type="evidence" value="ECO:0007669"/>
    <property type="project" value="UniProtKB-KW"/>
</dbReference>
<evidence type="ECO:0000256" key="2">
    <source>
        <dbReference type="ARBA" id="ARBA00022679"/>
    </source>
</evidence>
<dbReference type="Proteomes" id="UP000231702">
    <property type="component" value="Unassembled WGS sequence"/>
</dbReference>
<evidence type="ECO:0000256" key="1">
    <source>
        <dbReference type="ARBA" id="ARBA00022676"/>
    </source>
</evidence>
<dbReference type="PANTHER" id="PTHR13778:SF47">
    <property type="entry name" value="LIPOPOLYSACCHARIDE 1,3-GALACTOSYLTRANSFERASE"/>
    <property type="match status" value="1"/>
</dbReference>
<dbReference type="OrthoDB" id="5672604at2"/>
<name>A0A285HNE4_9RHOB</name>
<reference evidence="4 7" key="2">
    <citation type="journal article" date="2018" name="Int. J. Syst. Evol. Microbiol.">
        <title>Pseudooceanicola lipolyticus sp. nov., a marine alphaproteobacterium, reclassification of Oceanicola flagellatus as Pseudooceanicola flagellatus comb. nov. and emended description of the genus Pseudooceanicola.</title>
        <authorList>
            <person name="Huang M.-M."/>
            <person name="Guo L.-L."/>
            <person name="Wu Y.-H."/>
            <person name="Lai Q.-L."/>
            <person name="Shao Z.-Z."/>
            <person name="Wang C.-S."/>
            <person name="Wu M."/>
            <person name="Xu X.-W."/>
        </authorList>
    </citation>
    <scope>NUCLEOTIDE SEQUENCE [LARGE SCALE GENOMIC DNA]</scope>
    <source>
        <strain evidence="4 7">Ar-45</strain>
    </source>
</reference>
<sequence>MSDTRLKISLASDRGMIDAALVVLGTVAEHCSAPLELHFLGHGLRDEDRDRLAHACDAHGCALVLHALQDEDFGDAVQVNENIPLVAMARLLLPRRVSGRVLYLDCDMLVQGDVAELFELMPQGAALGAVRDFYVLDQMRPGSERPEKLAWHSKVLGRSEVEGYFNSGLLLLDCDVIRSDRALMTRMTDFAAANDYRYMDQDYLNVLFDGRVFYLPQAWNSIWGRDRLRAKTLAELTWLPDAERTPATSKVIHYTGPNKPWKSQSKLLALLRGRLPALMKWRRAASGRYA</sequence>
<keyword evidence="2 5" id="KW-0808">Transferase</keyword>
<dbReference type="Pfam" id="PF01501">
    <property type="entry name" value="Glyco_transf_8"/>
    <property type="match status" value="1"/>
</dbReference>
<dbReference type="InterPro" id="IPR002495">
    <property type="entry name" value="Glyco_trans_8"/>
</dbReference>
<dbReference type="RefSeq" id="WP_097144080.1">
    <property type="nucleotide sequence ID" value="NZ_OBEA01000001.1"/>
</dbReference>
<dbReference type="SUPFAM" id="SSF53448">
    <property type="entry name" value="Nucleotide-diphospho-sugar transferases"/>
    <property type="match status" value="1"/>
</dbReference>
<organism evidence="5 6">
    <name type="scientific">Pseudooceanicola antarcticus</name>
    <dbReference type="NCBI Taxonomy" id="1247613"/>
    <lineage>
        <taxon>Bacteria</taxon>
        <taxon>Pseudomonadati</taxon>
        <taxon>Pseudomonadota</taxon>
        <taxon>Alphaproteobacteria</taxon>
        <taxon>Rhodobacterales</taxon>
        <taxon>Paracoccaceae</taxon>
        <taxon>Pseudooceanicola</taxon>
    </lineage>
</organism>
<dbReference type="PANTHER" id="PTHR13778">
    <property type="entry name" value="GLYCOSYLTRANSFERASE 8 DOMAIN-CONTAINING PROTEIN"/>
    <property type="match status" value="1"/>
</dbReference>
<dbReference type="InterPro" id="IPR050748">
    <property type="entry name" value="Glycosyltrans_8_dom-fam"/>
</dbReference>
<dbReference type="CDD" id="cd04194">
    <property type="entry name" value="GT8_A4GalT_like"/>
    <property type="match status" value="1"/>
</dbReference>
<evidence type="ECO:0000313" key="6">
    <source>
        <dbReference type="Proteomes" id="UP000231655"/>
    </source>
</evidence>
<reference evidence="5 6" key="1">
    <citation type="submission" date="2017-09" db="EMBL/GenBank/DDBJ databases">
        <authorList>
            <person name="Ehlers B."/>
            <person name="Leendertz F.H."/>
        </authorList>
    </citation>
    <scope>NUCLEOTIDE SEQUENCE [LARGE SCALE GENOMIC DNA]</scope>
    <source>
        <strain evidence="5 6">CGMCC 1.12662</strain>
    </source>
</reference>
<evidence type="ECO:0000313" key="7">
    <source>
        <dbReference type="Proteomes" id="UP000231702"/>
    </source>
</evidence>
<evidence type="ECO:0000313" key="4">
    <source>
        <dbReference type="EMBL" id="PJE27760.1"/>
    </source>
</evidence>
<gene>
    <name evidence="4" type="ORF">CVM39_14385</name>
    <name evidence="5" type="ORF">SAMN06297129_0279</name>
</gene>
<dbReference type="EMBL" id="PGTD01000017">
    <property type="protein sequence ID" value="PJE27760.1"/>
    <property type="molecule type" value="Genomic_DNA"/>
</dbReference>
<dbReference type="Proteomes" id="UP000231655">
    <property type="component" value="Unassembled WGS sequence"/>
</dbReference>
<proteinExistence type="predicted"/>
<keyword evidence="1" id="KW-0328">Glycosyltransferase</keyword>
<accession>A0A285HNE4</accession>
<keyword evidence="7" id="KW-1185">Reference proteome</keyword>
<keyword evidence="3" id="KW-0479">Metal-binding</keyword>
<evidence type="ECO:0000313" key="5">
    <source>
        <dbReference type="EMBL" id="SNY37259.1"/>
    </source>
</evidence>
<protein>
    <submittedName>
        <fullName evidence="4">Glycosyltransferase family 8 protein</fullName>
    </submittedName>
    <submittedName>
        <fullName evidence="5">Lipopolysaccharide biosynthesis protein, LPS:glycosyltransferase</fullName>
    </submittedName>
</protein>
<dbReference type="EMBL" id="OBEA01000001">
    <property type="protein sequence ID" value="SNY37259.1"/>
    <property type="molecule type" value="Genomic_DNA"/>
</dbReference>
<dbReference type="Gene3D" id="3.90.550.10">
    <property type="entry name" value="Spore Coat Polysaccharide Biosynthesis Protein SpsA, Chain A"/>
    <property type="match status" value="1"/>
</dbReference>
<dbReference type="AlphaFoldDB" id="A0A285HNE4"/>
<evidence type="ECO:0000256" key="3">
    <source>
        <dbReference type="ARBA" id="ARBA00022723"/>
    </source>
</evidence>